<dbReference type="InterPro" id="IPR001633">
    <property type="entry name" value="EAL_dom"/>
</dbReference>
<dbReference type="RefSeq" id="WP_158946817.1">
    <property type="nucleotide sequence ID" value="NZ_CP046400.1"/>
</dbReference>
<dbReference type="InterPro" id="IPR013976">
    <property type="entry name" value="HDOD"/>
</dbReference>
<dbReference type="PANTHER" id="PTHR33525">
    <property type="match status" value="1"/>
</dbReference>
<dbReference type="PANTHER" id="PTHR33525:SF4">
    <property type="entry name" value="CYCLIC DI-GMP PHOSPHODIESTERASE CDGJ"/>
    <property type="match status" value="1"/>
</dbReference>
<evidence type="ECO:0000313" key="4">
    <source>
        <dbReference type="Proteomes" id="UP000428328"/>
    </source>
</evidence>
<evidence type="ECO:0000259" key="2">
    <source>
        <dbReference type="PROSITE" id="PS51833"/>
    </source>
</evidence>
<accession>A0A6I6JGU5</accession>
<dbReference type="PIRSF" id="PIRSF003180">
    <property type="entry name" value="DiGMPpdiest_YuxH"/>
    <property type="match status" value="1"/>
</dbReference>
<dbReference type="AlphaFoldDB" id="A0A6I6JGU5"/>
<dbReference type="SMART" id="SM00052">
    <property type="entry name" value="EAL"/>
    <property type="match status" value="1"/>
</dbReference>
<dbReference type="SUPFAM" id="SSF109604">
    <property type="entry name" value="HD-domain/PDEase-like"/>
    <property type="match status" value="1"/>
</dbReference>
<dbReference type="InterPro" id="IPR052340">
    <property type="entry name" value="RNase_Y/CdgJ"/>
</dbReference>
<evidence type="ECO:0000259" key="1">
    <source>
        <dbReference type="PROSITE" id="PS50883"/>
    </source>
</evidence>
<dbReference type="Gene3D" id="1.10.3210.10">
    <property type="entry name" value="Hypothetical protein af1432"/>
    <property type="match status" value="1"/>
</dbReference>
<organism evidence="3 4">
    <name type="scientific">Pseudodesulfovibrio cashew</name>
    <dbReference type="NCBI Taxonomy" id="2678688"/>
    <lineage>
        <taxon>Bacteria</taxon>
        <taxon>Pseudomonadati</taxon>
        <taxon>Thermodesulfobacteriota</taxon>
        <taxon>Desulfovibrionia</taxon>
        <taxon>Desulfovibrionales</taxon>
        <taxon>Desulfovibrionaceae</taxon>
    </lineage>
</organism>
<reference evidence="3 4" key="1">
    <citation type="submission" date="2019-11" db="EMBL/GenBank/DDBJ databases">
        <authorList>
            <person name="Zheng R.K."/>
            <person name="Sun C.M."/>
        </authorList>
    </citation>
    <scope>NUCLEOTIDE SEQUENCE [LARGE SCALE GENOMIC DNA]</scope>
    <source>
        <strain evidence="3 4">SRB007</strain>
    </source>
</reference>
<dbReference type="Gene3D" id="3.20.20.450">
    <property type="entry name" value="EAL domain"/>
    <property type="match status" value="1"/>
</dbReference>
<dbReference type="Pfam" id="PF08668">
    <property type="entry name" value="HDOD"/>
    <property type="match status" value="1"/>
</dbReference>
<dbReference type="KEGG" id="psel:GM415_05490"/>
<dbReference type="PROSITE" id="PS50883">
    <property type="entry name" value="EAL"/>
    <property type="match status" value="1"/>
</dbReference>
<keyword evidence="4" id="KW-1185">Reference proteome</keyword>
<dbReference type="Proteomes" id="UP000428328">
    <property type="component" value="Chromosome"/>
</dbReference>
<dbReference type="PROSITE" id="PS51833">
    <property type="entry name" value="HDOD"/>
    <property type="match status" value="1"/>
</dbReference>
<evidence type="ECO:0000313" key="3">
    <source>
        <dbReference type="EMBL" id="QGY39592.1"/>
    </source>
</evidence>
<dbReference type="Pfam" id="PF00563">
    <property type="entry name" value="EAL"/>
    <property type="match status" value="1"/>
</dbReference>
<dbReference type="InterPro" id="IPR035919">
    <property type="entry name" value="EAL_sf"/>
</dbReference>
<dbReference type="SUPFAM" id="SSF141868">
    <property type="entry name" value="EAL domain-like"/>
    <property type="match status" value="1"/>
</dbReference>
<feature type="domain" description="EAL" evidence="1">
    <location>
        <begin position="1"/>
        <end position="214"/>
    </location>
</feature>
<protein>
    <submittedName>
        <fullName evidence="3">EAL domain-containing protein</fullName>
    </submittedName>
</protein>
<dbReference type="InterPro" id="IPR014408">
    <property type="entry name" value="dGMP_Pdiesterase_EAL/HD-GYP"/>
</dbReference>
<proteinExistence type="predicted"/>
<gene>
    <name evidence="3" type="ORF">GM415_05490</name>
</gene>
<sequence length="425" mass="47604">MSDQSKKSYEKVFVARQPVFRPDETLWGYELLFRSGRENMAVVVDESEATSSVIADGLIMALEGVDESARILINFPEQMLLEDVGFALPRETCVIEILENVRPSKKTLAAVRRLKEAGYTIAVDDYFGQPQLKPFIDLADIVKIDLLELGSDPDRVAEAVEAVPVSGVELLGEKVEDEATFRFLKDLGFTLFQGFFFSKPEILPGRKLSANETTKLQLLSELSSEGLEPARLAEILQSDPSLSYRLFRYINSVGFGLRSKVTSLKRAIDMMGMLQAKQWLRTVVLADMNTTPKGGELAFMAVHRARFLESFCSLSSDKPCNTDVLFIVGLFSLLDSMLGMKMVDILETLPLDDEVKRGLTSESDAHDYLHLAACYERGQWEETVRIIERHGLDVDQVDAIYARARIWAQEMMGHASPPEEADVVE</sequence>
<name>A0A6I6JGU5_9BACT</name>
<dbReference type="EMBL" id="CP046400">
    <property type="protein sequence ID" value="QGY39592.1"/>
    <property type="molecule type" value="Genomic_DNA"/>
</dbReference>
<feature type="domain" description="HDOD" evidence="2">
    <location>
        <begin position="208"/>
        <end position="396"/>
    </location>
</feature>